<dbReference type="OrthoDB" id="9804072at2"/>
<gene>
    <name evidence="6" type="ORF">FRC96_19855</name>
</gene>
<keyword evidence="1 2" id="KW-0663">Pyridoxal phosphate</keyword>
<accession>A0A5C6WTR0</accession>
<dbReference type="PANTHER" id="PTHR10146:SF14">
    <property type="entry name" value="PYRIDOXAL PHOSPHATE HOMEOSTASIS PROTEIN"/>
    <property type="match status" value="1"/>
</dbReference>
<name>A0A5C6WTR0_9DELT</name>
<dbReference type="Proteomes" id="UP000321046">
    <property type="component" value="Unassembled WGS sequence"/>
</dbReference>
<dbReference type="GO" id="GO:0030170">
    <property type="term" value="F:pyridoxal phosphate binding"/>
    <property type="evidence" value="ECO:0007669"/>
    <property type="project" value="UniProtKB-UniRule"/>
</dbReference>
<dbReference type="Gene3D" id="3.20.20.10">
    <property type="entry name" value="Alanine racemase"/>
    <property type="match status" value="1"/>
</dbReference>
<comment type="similarity">
    <text evidence="2 4">Belongs to the pyridoxal phosphate-binding protein YggS/PROSC family.</text>
</comment>
<evidence type="ECO:0000256" key="1">
    <source>
        <dbReference type="ARBA" id="ARBA00022898"/>
    </source>
</evidence>
<dbReference type="PANTHER" id="PTHR10146">
    <property type="entry name" value="PROLINE SYNTHETASE CO-TRANSCRIBED BACTERIAL HOMOLOG PROTEIN"/>
    <property type="match status" value="1"/>
</dbReference>
<evidence type="ECO:0000313" key="6">
    <source>
        <dbReference type="EMBL" id="TXD31916.1"/>
    </source>
</evidence>
<comment type="function">
    <text evidence="2">Pyridoxal 5'-phosphate (PLP)-binding protein, which is involved in PLP homeostasis.</text>
</comment>
<dbReference type="InterPro" id="IPR029066">
    <property type="entry name" value="PLP-binding_barrel"/>
</dbReference>
<dbReference type="HAMAP" id="MF_02087">
    <property type="entry name" value="PLP_homeostasis"/>
    <property type="match status" value="1"/>
</dbReference>
<dbReference type="SUPFAM" id="SSF51419">
    <property type="entry name" value="PLP-binding barrel"/>
    <property type="match status" value="1"/>
</dbReference>
<dbReference type="PIRSF" id="PIRSF004848">
    <property type="entry name" value="YBL036c_PLPDEIII"/>
    <property type="match status" value="1"/>
</dbReference>
<proteinExistence type="inferred from homology"/>
<reference evidence="6 7" key="1">
    <citation type="submission" date="2019-08" db="EMBL/GenBank/DDBJ databases">
        <title>Bradymonadales sp. TMQ2.</title>
        <authorList>
            <person name="Liang Q."/>
        </authorList>
    </citation>
    <scope>NUCLEOTIDE SEQUENCE [LARGE SCALE GENOMIC DNA]</scope>
    <source>
        <strain evidence="6 7">TMQ2</strain>
    </source>
</reference>
<dbReference type="EMBL" id="VOSL01000144">
    <property type="protein sequence ID" value="TXD31916.1"/>
    <property type="molecule type" value="Genomic_DNA"/>
</dbReference>
<dbReference type="CDD" id="cd00635">
    <property type="entry name" value="PLPDE_III_YBL036c_like"/>
    <property type="match status" value="1"/>
</dbReference>
<dbReference type="PROSITE" id="PS01211">
    <property type="entry name" value="UPF0001"/>
    <property type="match status" value="1"/>
</dbReference>
<dbReference type="InterPro" id="IPR011078">
    <property type="entry name" value="PyrdxlP_homeostasis"/>
</dbReference>
<dbReference type="NCBIfam" id="TIGR00044">
    <property type="entry name" value="YggS family pyridoxal phosphate-dependent enzyme"/>
    <property type="match status" value="1"/>
</dbReference>
<protein>
    <recommendedName>
        <fullName evidence="2">Pyridoxal phosphate homeostasis protein</fullName>
        <shortName evidence="2">PLP homeostasis protein</shortName>
    </recommendedName>
</protein>
<comment type="cofactor">
    <cofactor evidence="3">
        <name>pyridoxal 5'-phosphate</name>
        <dbReference type="ChEBI" id="CHEBI:597326"/>
    </cofactor>
</comment>
<dbReference type="AlphaFoldDB" id="A0A5C6WTR0"/>
<dbReference type="FunFam" id="3.20.20.10:FF:000018">
    <property type="entry name" value="Pyridoxal phosphate homeostasis protein"/>
    <property type="match status" value="1"/>
</dbReference>
<evidence type="ECO:0000313" key="7">
    <source>
        <dbReference type="Proteomes" id="UP000321046"/>
    </source>
</evidence>
<feature type="modified residue" description="N6-(pyridoxal phosphate)lysine" evidence="2 3">
    <location>
        <position position="34"/>
    </location>
</feature>
<feature type="domain" description="Alanine racemase N-terminal" evidence="5">
    <location>
        <begin position="7"/>
        <end position="228"/>
    </location>
</feature>
<dbReference type="Pfam" id="PF01168">
    <property type="entry name" value="Ala_racemase_N"/>
    <property type="match status" value="1"/>
</dbReference>
<dbReference type="InterPro" id="IPR001608">
    <property type="entry name" value="Ala_racemase_N"/>
</dbReference>
<organism evidence="6 7">
    <name type="scientific">Lujinxingia vulgaris</name>
    <dbReference type="NCBI Taxonomy" id="2600176"/>
    <lineage>
        <taxon>Bacteria</taxon>
        <taxon>Deltaproteobacteria</taxon>
        <taxon>Bradymonadales</taxon>
        <taxon>Lujinxingiaceae</taxon>
        <taxon>Lujinxingia</taxon>
    </lineage>
</organism>
<evidence type="ECO:0000256" key="2">
    <source>
        <dbReference type="HAMAP-Rule" id="MF_02087"/>
    </source>
</evidence>
<comment type="caution">
    <text evidence="6">The sequence shown here is derived from an EMBL/GenBank/DDBJ whole genome shotgun (WGS) entry which is preliminary data.</text>
</comment>
<evidence type="ECO:0000259" key="5">
    <source>
        <dbReference type="Pfam" id="PF01168"/>
    </source>
</evidence>
<sequence length="232" mass="25646">MLKSRLDEVEARIGAACERAGRERAEVTLIAVSKTHPIEAIEALAELGVSDFGESYVQEWQEKAGELEDSVRWHFIGGLQSNKARFVAGEVALIHSVDRKSLVKALARRTDEPVDVLLQVNISGEDSKGGVEPEALNDFYASVVARQELRVRGVMGMAPYAEDPEDARPYFRRLRELYEGLVAYAQHHAPQRAGELREISMGMSGDFEVAIEEGATLIRVGSALFGERNYDA</sequence>
<evidence type="ECO:0000256" key="4">
    <source>
        <dbReference type="RuleBase" id="RU004514"/>
    </source>
</evidence>
<evidence type="ECO:0000256" key="3">
    <source>
        <dbReference type="PIRSR" id="PIRSR004848-1"/>
    </source>
</evidence>